<dbReference type="InterPro" id="IPR004027">
    <property type="entry name" value="SEC_C_motif"/>
</dbReference>
<organism evidence="1 2">
    <name type="scientific">Amphritea pacifica</name>
    <dbReference type="NCBI Taxonomy" id="2811233"/>
    <lineage>
        <taxon>Bacteria</taxon>
        <taxon>Pseudomonadati</taxon>
        <taxon>Pseudomonadota</taxon>
        <taxon>Gammaproteobacteria</taxon>
        <taxon>Oceanospirillales</taxon>
        <taxon>Oceanospirillaceae</taxon>
        <taxon>Amphritea</taxon>
    </lineage>
</organism>
<dbReference type="SUPFAM" id="SSF103642">
    <property type="entry name" value="Sec-C motif"/>
    <property type="match status" value="1"/>
</dbReference>
<accession>A0ABS2WCY1</accession>
<evidence type="ECO:0000313" key="1">
    <source>
        <dbReference type="EMBL" id="MBN0989564.1"/>
    </source>
</evidence>
<dbReference type="Proteomes" id="UP000760472">
    <property type="component" value="Unassembled WGS sequence"/>
</dbReference>
<proteinExistence type="predicted"/>
<dbReference type="EMBL" id="JAFFZP010000044">
    <property type="protein sequence ID" value="MBN0989564.1"/>
    <property type="molecule type" value="Genomic_DNA"/>
</dbReference>
<comment type="caution">
    <text evidence="1">The sequence shown here is derived from an EMBL/GenBank/DDBJ whole genome shotgun (WGS) entry which is preliminary data.</text>
</comment>
<dbReference type="RefSeq" id="WP_205214374.1">
    <property type="nucleotide sequence ID" value="NZ_JAFFZP010000044.1"/>
</dbReference>
<evidence type="ECO:0000313" key="2">
    <source>
        <dbReference type="Proteomes" id="UP000760472"/>
    </source>
</evidence>
<reference evidence="1 2" key="1">
    <citation type="submission" date="2021-02" db="EMBL/GenBank/DDBJ databases">
        <title>A novel species of genus Amphritea isolated from a fishpond in China.</title>
        <authorList>
            <person name="Lu H."/>
        </authorList>
    </citation>
    <scope>NUCLEOTIDE SEQUENCE [LARGE SCALE GENOMIC DNA]</scope>
    <source>
        <strain evidence="1 2">RP18W</strain>
    </source>
</reference>
<protein>
    <submittedName>
        <fullName evidence="1">SEC-C domain-containing protein</fullName>
    </submittedName>
</protein>
<dbReference type="Pfam" id="PF02810">
    <property type="entry name" value="SEC-C"/>
    <property type="match status" value="1"/>
</dbReference>
<gene>
    <name evidence="1" type="ORF">JW498_19525</name>
</gene>
<keyword evidence="2" id="KW-1185">Reference proteome</keyword>
<dbReference type="Gene3D" id="3.10.450.50">
    <property type="match status" value="1"/>
</dbReference>
<sequence>MISEDLKKLLTKINSEFDPILIRCIPEKGAELDNCFPLVESKVAANGGYSVLGWHIRESKLLVEAIFHAVWKREDGELIDISPKPVPTKEILFVQDPCASYEGRQIDNIRLNILGNRLVDDLIEVCEASYRLQNKGERAYQHALTLKGKEAQAYQVFENAKPIIEMMVLQGLNHQSQCPCNSGKKYKVCHGKLFRDLAKSI</sequence>
<name>A0ABS2WCY1_9GAMM</name>